<dbReference type="SUPFAM" id="SSF158745">
    <property type="entry name" value="LanC-like"/>
    <property type="match status" value="1"/>
</dbReference>
<dbReference type="PRINTS" id="PR01950">
    <property type="entry name" value="LANCSUPER"/>
</dbReference>
<evidence type="ECO:0000256" key="2">
    <source>
        <dbReference type="SAM" id="MobiDB-lite"/>
    </source>
</evidence>
<proteinExistence type="predicted"/>
<feature type="binding site" evidence="1">
    <location>
        <position position="691"/>
    </location>
    <ligand>
        <name>Zn(2+)</name>
        <dbReference type="ChEBI" id="CHEBI:29105"/>
    </ligand>
</feature>
<dbReference type="InterPro" id="IPR007822">
    <property type="entry name" value="LANC-like"/>
</dbReference>
<dbReference type="GO" id="GO:0031179">
    <property type="term" value="P:peptide modification"/>
    <property type="evidence" value="ECO:0007669"/>
    <property type="project" value="InterPro"/>
</dbReference>
<dbReference type="InterPro" id="IPR012341">
    <property type="entry name" value="6hp_glycosidase-like_sf"/>
</dbReference>
<dbReference type="InterPro" id="IPR040871">
    <property type="entry name" value="HopA1"/>
</dbReference>
<dbReference type="AlphaFoldDB" id="A0A1G6HE80"/>
<feature type="binding site" evidence="1">
    <location>
        <position position="690"/>
    </location>
    <ligand>
        <name>Zn(2+)</name>
        <dbReference type="ChEBI" id="CHEBI:29105"/>
    </ligand>
</feature>
<dbReference type="SMART" id="SM01260">
    <property type="entry name" value="LANC_like"/>
    <property type="match status" value="1"/>
</dbReference>
<feature type="binding site" evidence="1">
    <location>
        <position position="639"/>
    </location>
    <ligand>
        <name>Zn(2+)</name>
        <dbReference type="ChEBI" id="CHEBI:29105"/>
    </ligand>
</feature>
<evidence type="ECO:0000256" key="1">
    <source>
        <dbReference type="PIRSR" id="PIRSR607822-1"/>
    </source>
</evidence>
<evidence type="ECO:0000313" key="3">
    <source>
        <dbReference type="EMBL" id="SDB91746.1"/>
    </source>
</evidence>
<reference evidence="3 4" key="1">
    <citation type="submission" date="2016-06" db="EMBL/GenBank/DDBJ databases">
        <authorList>
            <person name="Olsen C.W."/>
            <person name="Carey S."/>
            <person name="Hinshaw L."/>
            <person name="Karasin A.I."/>
        </authorList>
    </citation>
    <scope>NUCLEOTIDE SEQUENCE [LARGE SCALE GENOMIC DNA]</scope>
    <source>
        <strain evidence="3 4">LZ-22</strain>
    </source>
</reference>
<dbReference type="Pfam" id="PF05147">
    <property type="entry name" value="LANC_like"/>
    <property type="match status" value="1"/>
</dbReference>
<dbReference type="GO" id="GO:0046872">
    <property type="term" value="F:metal ion binding"/>
    <property type="evidence" value="ECO:0007669"/>
    <property type="project" value="UniProtKB-KW"/>
</dbReference>
<protein>
    <submittedName>
        <fullName evidence="3">Lanthionine synthetase C-like protein</fullName>
    </submittedName>
</protein>
<organism evidence="3 4">
    <name type="scientific">Raineyella antarctica</name>
    <dbReference type="NCBI Taxonomy" id="1577474"/>
    <lineage>
        <taxon>Bacteria</taxon>
        <taxon>Bacillati</taxon>
        <taxon>Actinomycetota</taxon>
        <taxon>Actinomycetes</taxon>
        <taxon>Propionibacteriales</taxon>
        <taxon>Propionibacteriaceae</taxon>
        <taxon>Raineyella</taxon>
    </lineage>
</organism>
<gene>
    <name evidence="3" type="ORF">GA0111570_108109</name>
</gene>
<sequence>MTDHATPFDAVIHACQVRPPRGYTWFGTPRTAVPPSLRGLPPEDLRRYLRSAIQERLYQDAYCLGGARASSAPEDVLSAAPDQGLADALARANTAAGCWEPGWTVVDVDEDSYGIDSGDLVLWVARSDLRPAPGREIRIGDSVRVRMPTGSRELSPGYFSAFSDAPTSALATQPVVRVYLALTPAGAPPAMAALTGELNTRQVPFRLKMLSEPSHYRRADSAVLYLGQDYLPTVGPHLARVFADLAPVLRDTTPLFTRRLAPGIGLAEEPEVSDSFGQHRCGLVAEGLIAAAERGAHSHHERLGHLLQVWQEAGLQVERPHLNPGSDDSRYDCLVPVGGRGMPISVGRSATGPGAGGVGMDAVADAAPDPAPAPLALAAALGERLVASATWHQDRCTWLGVVPTTDDQGRPTLAHGAVGRSLYDGSSGIALFLALLGTVIESSGARETARAAARQSLDPDREPAGPGLYTGTAGRAMAAVTTGLLLRDDALVRDALASLGTLAENTHTDVLSGSAGTVLALLTIAELVDEPRWVGLATTYGDHLLRTARPGRHGLSWPPPGRLTSPDLTGLSHGAGGVGAALVELAVATGDERYADAARGAFAYERSWFDTDEGNWADLRDQPRRTRRNSAAVFRSQWCHGAPGLALTRIRAAEVLGEAALREEATVALGTTVRDTSAALLTGSLGFSLCHGLAGNADALLDGLRTMPPEEAGKARRLVDRIALVGHRRHVIGSAPWPCGVPVPDLEVPGLLLGLAGIGHHFLRAAVPGIPSVLLPDPAGWATSIHTLAHTPSRTRTDIGGTPCPTS</sequence>
<dbReference type="Proteomes" id="UP000199086">
    <property type="component" value="Unassembled WGS sequence"/>
</dbReference>
<keyword evidence="4" id="KW-1185">Reference proteome</keyword>
<dbReference type="Pfam" id="PF17914">
    <property type="entry name" value="HopA1"/>
    <property type="match status" value="1"/>
</dbReference>
<dbReference type="STRING" id="1577474.GA0111570_108109"/>
<dbReference type="PANTHER" id="PTHR12736:SF7">
    <property type="entry name" value="LANC-LIKE PROTEIN 3"/>
    <property type="match status" value="1"/>
</dbReference>
<keyword evidence="1" id="KW-0479">Metal-binding</keyword>
<accession>A0A1G6HE80</accession>
<dbReference type="GO" id="GO:0005886">
    <property type="term" value="C:plasma membrane"/>
    <property type="evidence" value="ECO:0007669"/>
    <property type="project" value="TreeGrafter"/>
</dbReference>
<dbReference type="PANTHER" id="PTHR12736">
    <property type="entry name" value="LANC-LIKE PROTEIN"/>
    <property type="match status" value="1"/>
</dbReference>
<dbReference type="OrthoDB" id="4842715at2"/>
<dbReference type="RefSeq" id="WP_139283243.1">
    <property type="nucleotide sequence ID" value="NZ_FMYF01000008.1"/>
</dbReference>
<dbReference type="PRINTS" id="PR01955">
    <property type="entry name" value="LANCFRANKIA"/>
</dbReference>
<keyword evidence="1" id="KW-0862">Zinc</keyword>
<evidence type="ECO:0000313" key="4">
    <source>
        <dbReference type="Proteomes" id="UP000199086"/>
    </source>
</evidence>
<dbReference type="GO" id="GO:0005975">
    <property type="term" value="P:carbohydrate metabolic process"/>
    <property type="evidence" value="ECO:0007669"/>
    <property type="project" value="InterPro"/>
</dbReference>
<dbReference type="EMBL" id="FMYF01000008">
    <property type="protein sequence ID" value="SDB91746.1"/>
    <property type="molecule type" value="Genomic_DNA"/>
</dbReference>
<feature type="region of interest" description="Disordered" evidence="2">
    <location>
        <begin position="452"/>
        <end position="471"/>
    </location>
</feature>
<dbReference type="Gene3D" id="1.50.10.10">
    <property type="match status" value="1"/>
</dbReference>
<name>A0A1G6HE80_9ACTN</name>